<keyword evidence="1" id="KW-1133">Transmembrane helix</keyword>
<feature type="transmembrane region" description="Helical" evidence="1">
    <location>
        <begin position="21"/>
        <end position="44"/>
    </location>
</feature>
<dbReference type="Proteomes" id="UP000295023">
    <property type="component" value="Unassembled WGS sequence"/>
</dbReference>
<evidence type="ECO:0000256" key="1">
    <source>
        <dbReference type="SAM" id="Phobius"/>
    </source>
</evidence>
<feature type="transmembrane region" description="Helical" evidence="1">
    <location>
        <begin position="50"/>
        <end position="70"/>
    </location>
</feature>
<protein>
    <submittedName>
        <fullName evidence="2">Uncharacterized protein</fullName>
    </submittedName>
</protein>
<name>A0A4R4DIQ6_9PROT</name>
<gene>
    <name evidence="2" type="ORF">EXY23_13535</name>
</gene>
<dbReference type="EMBL" id="SKBM01000011">
    <property type="protein sequence ID" value="TCZ61146.1"/>
    <property type="molecule type" value="Genomic_DNA"/>
</dbReference>
<proteinExistence type="predicted"/>
<sequence length="79" mass="8192">MPMRRALLAPVVLVAPPLLRLALGLLIILLGLAALGGLLVAAHTGAARDWAFLAGLLLAVGGLRWARLLLGRAQRALLA</sequence>
<reference evidence="2 3" key="1">
    <citation type="submission" date="2019-03" db="EMBL/GenBank/DDBJ databases">
        <title>Paracraurococcus aquatilis NE82 genome sequence.</title>
        <authorList>
            <person name="Zhao Y."/>
            <person name="Du Z."/>
        </authorList>
    </citation>
    <scope>NUCLEOTIDE SEQUENCE [LARGE SCALE GENOMIC DNA]</scope>
    <source>
        <strain evidence="2 3">NE82</strain>
    </source>
</reference>
<keyword evidence="1" id="KW-0472">Membrane</keyword>
<keyword evidence="3" id="KW-1185">Reference proteome</keyword>
<evidence type="ECO:0000313" key="3">
    <source>
        <dbReference type="Proteomes" id="UP000295023"/>
    </source>
</evidence>
<keyword evidence="1" id="KW-0812">Transmembrane</keyword>
<comment type="caution">
    <text evidence="2">The sequence shown here is derived from an EMBL/GenBank/DDBJ whole genome shotgun (WGS) entry which is preliminary data.</text>
</comment>
<dbReference type="RefSeq" id="WP_132289895.1">
    <property type="nucleotide sequence ID" value="NZ_SKBM01000011.1"/>
</dbReference>
<dbReference type="AlphaFoldDB" id="A0A4R4DIQ6"/>
<organism evidence="2 3">
    <name type="scientific">Roseicella aquatilis</name>
    <dbReference type="NCBI Taxonomy" id="2527868"/>
    <lineage>
        <taxon>Bacteria</taxon>
        <taxon>Pseudomonadati</taxon>
        <taxon>Pseudomonadota</taxon>
        <taxon>Alphaproteobacteria</taxon>
        <taxon>Acetobacterales</taxon>
        <taxon>Roseomonadaceae</taxon>
        <taxon>Roseicella</taxon>
    </lineage>
</organism>
<accession>A0A4R4DIQ6</accession>
<evidence type="ECO:0000313" key="2">
    <source>
        <dbReference type="EMBL" id="TCZ61146.1"/>
    </source>
</evidence>